<dbReference type="AlphaFoldDB" id="A0A2I0IZW8"/>
<dbReference type="Proteomes" id="UP000233551">
    <property type="component" value="Unassembled WGS sequence"/>
</dbReference>
<gene>
    <name evidence="1" type="ORF">CRG98_030131</name>
</gene>
<comment type="caution">
    <text evidence="1">The sequence shown here is derived from an EMBL/GenBank/DDBJ whole genome shotgun (WGS) entry which is preliminary data.</text>
</comment>
<reference evidence="1 2" key="1">
    <citation type="submission" date="2017-11" db="EMBL/GenBank/DDBJ databases">
        <title>De-novo sequencing of pomegranate (Punica granatum L.) genome.</title>
        <authorList>
            <person name="Akparov Z."/>
            <person name="Amiraslanov A."/>
            <person name="Hajiyeva S."/>
            <person name="Abbasov M."/>
            <person name="Kaur K."/>
            <person name="Hamwieh A."/>
            <person name="Solovyev V."/>
            <person name="Salamov A."/>
            <person name="Braich B."/>
            <person name="Kosarev P."/>
            <person name="Mahmoud A."/>
            <person name="Hajiyev E."/>
            <person name="Babayeva S."/>
            <person name="Izzatullayeva V."/>
            <person name="Mammadov A."/>
            <person name="Mammadov A."/>
            <person name="Sharifova S."/>
            <person name="Ojaghi J."/>
            <person name="Eynullazada K."/>
            <person name="Bayramov B."/>
            <person name="Abdulazimova A."/>
            <person name="Shahmuradov I."/>
        </authorList>
    </citation>
    <scope>NUCLEOTIDE SEQUENCE [LARGE SCALE GENOMIC DNA]</scope>
    <source>
        <strain evidence="2">cv. AG2017</strain>
        <tissue evidence="1">Leaf</tissue>
    </source>
</reference>
<evidence type="ECO:0000313" key="2">
    <source>
        <dbReference type="Proteomes" id="UP000233551"/>
    </source>
</evidence>
<evidence type="ECO:0000313" key="1">
    <source>
        <dbReference type="EMBL" id="PKI49514.1"/>
    </source>
</evidence>
<accession>A0A2I0IZW8</accession>
<protein>
    <submittedName>
        <fullName evidence="1">Uncharacterized protein</fullName>
    </submittedName>
</protein>
<name>A0A2I0IZW8_PUNGR</name>
<keyword evidence="2" id="KW-1185">Reference proteome</keyword>
<sequence length="134" mass="14261">MNLVLTEIACGFSFNGGQGDEVLYGCEGRNVNAGRVVRGLCLSIEGARSGEYRGPSAIWGGGNSVDVSEISAGLNICPCNWQIISRLPLTVLSVCLVFVLDSRVAREMEMGPAPKQNSKLQGKKTVLISLFLAI</sequence>
<dbReference type="EMBL" id="PGOL01002237">
    <property type="protein sequence ID" value="PKI49514.1"/>
    <property type="molecule type" value="Genomic_DNA"/>
</dbReference>
<organism evidence="1 2">
    <name type="scientific">Punica granatum</name>
    <name type="common">Pomegranate</name>
    <dbReference type="NCBI Taxonomy" id="22663"/>
    <lineage>
        <taxon>Eukaryota</taxon>
        <taxon>Viridiplantae</taxon>
        <taxon>Streptophyta</taxon>
        <taxon>Embryophyta</taxon>
        <taxon>Tracheophyta</taxon>
        <taxon>Spermatophyta</taxon>
        <taxon>Magnoliopsida</taxon>
        <taxon>eudicotyledons</taxon>
        <taxon>Gunneridae</taxon>
        <taxon>Pentapetalae</taxon>
        <taxon>rosids</taxon>
        <taxon>malvids</taxon>
        <taxon>Myrtales</taxon>
        <taxon>Lythraceae</taxon>
        <taxon>Punica</taxon>
    </lineage>
</organism>
<proteinExistence type="predicted"/>